<name>A0A2K1ISJ8_PHYPA</name>
<dbReference type="AlphaFoldDB" id="A0A2K1ISJ8"/>
<accession>A0A2K1ISJ8</accession>
<feature type="region of interest" description="Disordered" evidence="1">
    <location>
        <begin position="1"/>
        <end position="25"/>
    </location>
</feature>
<evidence type="ECO:0000313" key="4">
    <source>
        <dbReference type="Proteomes" id="UP000006727"/>
    </source>
</evidence>
<protein>
    <submittedName>
        <fullName evidence="2 3">Uncharacterized protein</fullName>
    </submittedName>
</protein>
<dbReference type="Gramene" id="Pp3c21_19120V3.2">
    <property type="protein sequence ID" value="PAC:32916696.CDS.1"/>
    <property type="gene ID" value="Pp3c21_19120"/>
</dbReference>
<evidence type="ECO:0000313" key="3">
    <source>
        <dbReference type="EnsemblPlants" id="PAC:32916695.CDS.1"/>
    </source>
</evidence>
<gene>
    <name evidence="2" type="ORF">PHYPA_026382</name>
</gene>
<dbReference type="Gramene" id="Pp3c21_19120V3.1">
    <property type="protein sequence ID" value="PAC:32916695.CDS.1"/>
    <property type="gene ID" value="Pp3c21_19120"/>
</dbReference>
<feature type="compositionally biased region" description="Polar residues" evidence="1">
    <location>
        <begin position="13"/>
        <end position="25"/>
    </location>
</feature>
<sequence>MSSKKRRHRIQKMHTSSISQAFQSTSRHHHYQLPFPYYPRSPVQFLRNVITNDSTSNTNNPLPDLTKLTSYNNVHNRRFQQVLFQRRLPARLPPLMFRPPSNANEEKSS</sequence>
<keyword evidence="4" id="KW-1185">Reference proteome</keyword>
<dbReference type="EnsemblPlants" id="Pp3c21_19120V3.2">
    <property type="protein sequence ID" value="PAC:32916696.CDS.1"/>
    <property type="gene ID" value="Pp3c21_19120"/>
</dbReference>
<dbReference type="InParanoid" id="A0A2K1ISJ8"/>
<evidence type="ECO:0000313" key="2">
    <source>
        <dbReference type="EMBL" id="PNR32256.1"/>
    </source>
</evidence>
<evidence type="ECO:0000256" key="1">
    <source>
        <dbReference type="SAM" id="MobiDB-lite"/>
    </source>
</evidence>
<dbReference type="EnsemblPlants" id="Pp3c21_19120V3.1">
    <property type="protein sequence ID" value="PAC:32916695.CDS.1"/>
    <property type="gene ID" value="Pp3c21_19120"/>
</dbReference>
<dbReference type="Proteomes" id="UP000006727">
    <property type="component" value="Chromosome 21"/>
</dbReference>
<dbReference type="EMBL" id="ABEU02000021">
    <property type="protein sequence ID" value="PNR32256.1"/>
    <property type="molecule type" value="Genomic_DNA"/>
</dbReference>
<feature type="compositionally biased region" description="Basic residues" evidence="1">
    <location>
        <begin position="1"/>
        <end position="12"/>
    </location>
</feature>
<proteinExistence type="predicted"/>
<reference evidence="2 4" key="1">
    <citation type="journal article" date="2008" name="Science">
        <title>The Physcomitrella genome reveals evolutionary insights into the conquest of land by plants.</title>
        <authorList>
            <person name="Rensing S."/>
            <person name="Lang D."/>
            <person name="Zimmer A."/>
            <person name="Terry A."/>
            <person name="Salamov A."/>
            <person name="Shapiro H."/>
            <person name="Nishiyama T."/>
            <person name="Perroud P.-F."/>
            <person name="Lindquist E."/>
            <person name="Kamisugi Y."/>
            <person name="Tanahashi T."/>
            <person name="Sakakibara K."/>
            <person name="Fujita T."/>
            <person name="Oishi K."/>
            <person name="Shin-I T."/>
            <person name="Kuroki Y."/>
            <person name="Toyoda A."/>
            <person name="Suzuki Y."/>
            <person name="Hashimoto A."/>
            <person name="Yamaguchi K."/>
            <person name="Sugano A."/>
            <person name="Kohara Y."/>
            <person name="Fujiyama A."/>
            <person name="Anterola A."/>
            <person name="Aoki S."/>
            <person name="Ashton N."/>
            <person name="Barbazuk W.B."/>
            <person name="Barker E."/>
            <person name="Bennetzen J."/>
            <person name="Bezanilla M."/>
            <person name="Blankenship R."/>
            <person name="Cho S.H."/>
            <person name="Dutcher S."/>
            <person name="Estelle M."/>
            <person name="Fawcett J.A."/>
            <person name="Gundlach H."/>
            <person name="Hanada K."/>
            <person name="Heyl A."/>
            <person name="Hicks K.A."/>
            <person name="Hugh J."/>
            <person name="Lohr M."/>
            <person name="Mayer K."/>
            <person name="Melkozernov A."/>
            <person name="Murata T."/>
            <person name="Nelson D."/>
            <person name="Pils B."/>
            <person name="Prigge M."/>
            <person name="Reiss B."/>
            <person name="Renner T."/>
            <person name="Rombauts S."/>
            <person name="Rushton P."/>
            <person name="Sanderfoot A."/>
            <person name="Schween G."/>
            <person name="Shiu S.-H."/>
            <person name="Stueber K."/>
            <person name="Theodoulou F.L."/>
            <person name="Tu H."/>
            <person name="Van de Peer Y."/>
            <person name="Verrier P.J."/>
            <person name="Waters E."/>
            <person name="Wood A."/>
            <person name="Yang L."/>
            <person name="Cove D."/>
            <person name="Cuming A."/>
            <person name="Hasebe M."/>
            <person name="Lucas S."/>
            <person name="Mishler D.B."/>
            <person name="Reski R."/>
            <person name="Grigoriev I."/>
            <person name="Quatrano R.S."/>
            <person name="Boore J.L."/>
        </authorList>
    </citation>
    <scope>NUCLEOTIDE SEQUENCE [LARGE SCALE GENOMIC DNA]</scope>
    <source>
        <strain evidence="3 4">cv. Gransden 2004</strain>
    </source>
</reference>
<reference evidence="3" key="3">
    <citation type="submission" date="2020-12" db="UniProtKB">
        <authorList>
            <consortium name="EnsemblPlants"/>
        </authorList>
    </citation>
    <scope>IDENTIFICATION</scope>
</reference>
<organism evidence="2">
    <name type="scientific">Physcomitrium patens</name>
    <name type="common">Spreading-leaved earth moss</name>
    <name type="synonym">Physcomitrella patens</name>
    <dbReference type="NCBI Taxonomy" id="3218"/>
    <lineage>
        <taxon>Eukaryota</taxon>
        <taxon>Viridiplantae</taxon>
        <taxon>Streptophyta</taxon>
        <taxon>Embryophyta</taxon>
        <taxon>Bryophyta</taxon>
        <taxon>Bryophytina</taxon>
        <taxon>Bryopsida</taxon>
        <taxon>Funariidae</taxon>
        <taxon>Funariales</taxon>
        <taxon>Funariaceae</taxon>
        <taxon>Physcomitrium</taxon>
    </lineage>
</organism>
<reference evidence="2 4" key="2">
    <citation type="journal article" date="2018" name="Plant J.">
        <title>The Physcomitrella patens chromosome-scale assembly reveals moss genome structure and evolution.</title>
        <authorList>
            <person name="Lang D."/>
            <person name="Ullrich K.K."/>
            <person name="Murat F."/>
            <person name="Fuchs J."/>
            <person name="Jenkins J."/>
            <person name="Haas F.B."/>
            <person name="Piednoel M."/>
            <person name="Gundlach H."/>
            <person name="Van Bel M."/>
            <person name="Meyberg R."/>
            <person name="Vives C."/>
            <person name="Morata J."/>
            <person name="Symeonidi A."/>
            <person name="Hiss M."/>
            <person name="Muchero W."/>
            <person name="Kamisugi Y."/>
            <person name="Saleh O."/>
            <person name="Blanc G."/>
            <person name="Decker E.L."/>
            <person name="van Gessel N."/>
            <person name="Grimwood J."/>
            <person name="Hayes R.D."/>
            <person name="Graham S.W."/>
            <person name="Gunter L.E."/>
            <person name="McDaniel S.F."/>
            <person name="Hoernstein S.N.W."/>
            <person name="Larsson A."/>
            <person name="Li F.W."/>
            <person name="Perroud P.F."/>
            <person name="Phillips J."/>
            <person name="Ranjan P."/>
            <person name="Rokshar D.S."/>
            <person name="Rothfels C.J."/>
            <person name="Schneider L."/>
            <person name="Shu S."/>
            <person name="Stevenson D.W."/>
            <person name="Thummler F."/>
            <person name="Tillich M."/>
            <person name="Villarreal Aguilar J.C."/>
            <person name="Widiez T."/>
            <person name="Wong G.K."/>
            <person name="Wymore A."/>
            <person name="Zhang Y."/>
            <person name="Zimmer A.D."/>
            <person name="Quatrano R.S."/>
            <person name="Mayer K.F.X."/>
            <person name="Goodstein D."/>
            <person name="Casacuberta J.M."/>
            <person name="Vandepoele K."/>
            <person name="Reski R."/>
            <person name="Cuming A.C."/>
            <person name="Tuskan G.A."/>
            <person name="Maumus F."/>
            <person name="Salse J."/>
            <person name="Schmutz J."/>
            <person name="Rensing S.A."/>
        </authorList>
    </citation>
    <scope>NUCLEOTIDE SEQUENCE [LARGE SCALE GENOMIC DNA]</scope>
    <source>
        <strain evidence="3 4">cv. Gransden 2004</strain>
    </source>
</reference>